<name>A0ACC0F6G9_9ERIC</name>
<organism evidence="1 2">
    <name type="scientific">Camellia lanceoleosa</name>
    <dbReference type="NCBI Taxonomy" id="1840588"/>
    <lineage>
        <taxon>Eukaryota</taxon>
        <taxon>Viridiplantae</taxon>
        <taxon>Streptophyta</taxon>
        <taxon>Embryophyta</taxon>
        <taxon>Tracheophyta</taxon>
        <taxon>Spermatophyta</taxon>
        <taxon>Magnoliopsida</taxon>
        <taxon>eudicotyledons</taxon>
        <taxon>Gunneridae</taxon>
        <taxon>Pentapetalae</taxon>
        <taxon>asterids</taxon>
        <taxon>Ericales</taxon>
        <taxon>Theaceae</taxon>
        <taxon>Camellia</taxon>
    </lineage>
</organism>
<gene>
    <name evidence="1" type="ORF">LOK49_LG15G01991</name>
</gene>
<proteinExistence type="predicted"/>
<sequence length="1015" mass="116620">MGVPSFYRWLVNKYPKIVVNAVEEKEEKIETSLVNPNGIEYDNLYLDMNGIIHPCFHPDDHPSPPKTFQEVFNNIYEYIDRLFSIVRPRKLLYMAIDGVAPRAKMNQQRTRRFRTAKDNEIAEAEENRLRKEFEMEGKRVLPKQESEVSDSNIITPGTVFMHELSIAIQAYINQRLKDNVCWKGIKVILSDANVPGEGEHKIMSFIRLQRACPDYDPNTHHCLYGLDADLIMLALATHELHFSILREDVLIQEQQPESELVLETSLRQAESGLPRSRGWFQQRHQSIGGKSSLIKKKPYQFLHVWILREYIELDLKISDPPQNMKIDLERIIDDFILMCIFTGNDFLPHMPTLSIQEGAMDLLMHVYKDEFKNLGGYLVDMQWVGDKKARYIKLKRVDKFILLVGAYEERIFMKRSELRDRKLRRLLSEASEIQEEQEEDLGFDLEVNGRNSHGAANGKSPISKNLGIKSASSNGAANSTCDISEILQNTKELKEKLKKYIRDKSDLFKSGSFGVDKVRLGSIGWKERYYKEKFCTESKEDMENMRKAMVQKYTEGLCWVLQYYFSGVPSWTWFYPYHYSPFASDFRGLSQVKVIFQKGSPFKPFYQLMGVLPPRSAHALPRAYRALMTSEESEIIDFYPTDFEFDEDGKRFMWQAICKLPFIDEERLLSQMKKLVVELGVDEELRNSTKVDYLFVRSSNALRSQIFSLHEKLRAGKRIEMVKESIDKNFKCGISGFISPWEDKDSRNDNVLCVLYELPNGCQHIPRPLEGVQPPEKTINDADIVETQLWHECQGSRPNYRAQIHGFHRSAQSQGFHRNAINGAKSSPELIHKGAGSGWGAGRGKPNNNIYHGSSEHTGSSINFPVGHGERLDQDIGDLRISDSRQGFKSYGRAQSVNTNLWPSRNSPITAPPRGQGLTVNTSHTWQRNQSPVANPSMQAHGRGLYIPVWQQNQSPVANPSMQAHGRGRYIPVWQRNQSPVASPSMQAHGRAQYIPNPWNLTDTRTSSTERYSSR</sequence>
<accession>A0ACC0F6G9</accession>
<comment type="caution">
    <text evidence="1">The sequence shown here is derived from an EMBL/GenBank/DDBJ whole genome shotgun (WGS) entry which is preliminary data.</text>
</comment>
<dbReference type="EMBL" id="CM045768">
    <property type="protein sequence ID" value="KAI7984074.1"/>
    <property type="molecule type" value="Genomic_DNA"/>
</dbReference>
<evidence type="ECO:0000313" key="2">
    <source>
        <dbReference type="Proteomes" id="UP001060215"/>
    </source>
</evidence>
<dbReference type="Proteomes" id="UP001060215">
    <property type="component" value="Chromosome 11"/>
</dbReference>
<protein>
    <submittedName>
        <fullName evidence="1">5'-3' exoribonuclease 3</fullName>
    </submittedName>
</protein>
<evidence type="ECO:0000313" key="1">
    <source>
        <dbReference type="EMBL" id="KAI7984074.1"/>
    </source>
</evidence>
<reference evidence="1 2" key="1">
    <citation type="journal article" date="2022" name="Plant J.">
        <title>Chromosome-level genome of Camellia lanceoleosa provides a valuable resource for understanding genome evolution and self-incompatibility.</title>
        <authorList>
            <person name="Gong W."/>
            <person name="Xiao S."/>
            <person name="Wang L."/>
            <person name="Liao Z."/>
            <person name="Chang Y."/>
            <person name="Mo W."/>
            <person name="Hu G."/>
            <person name="Li W."/>
            <person name="Zhao G."/>
            <person name="Zhu H."/>
            <person name="Hu X."/>
            <person name="Ji K."/>
            <person name="Xiang X."/>
            <person name="Song Q."/>
            <person name="Yuan D."/>
            <person name="Jin S."/>
            <person name="Zhang L."/>
        </authorList>
    </citation>
    <scope>NUCLEOTIDE SEQUENCE [LARGE SCALE GENOMIC DNA]</scope>
    <source>
        <strain evidence="1">SQ_2022a</strain>
    </source>
</reference>
<keyword evidence="2" id="KW-1185">Reference proteome</keyword>